<dbReference type="RefSeq" id="WP_097783070.1">
    <property type="nucleotide sequence ID" value="NZ_CP065376.1"/>
</dbReference>
<reference evidence="1 3" key="1">
    <citation type="journal article" date="2017" name="Front. Microbiol.">
        <title>New Insights into the Diversity of the Genus Faecalibacterium.</title>
        <authorList>
            <person name="Benevides L."/>
            <person name="Burman S."/>
            <person name="Martin R."/>
            <person name="Robert V."/>
            <person name="Thomas M."/>
            <person name="Miquel S."/>
            <person name="Chain F."/>
            <person name="Sokol H."/>
            <person name="Bermudez-Humaran L.G."/>
            <person name="Morrison M."/>
            <person name="Langella P."/>
            <person name="Azevedo V.A."/>
            <person name="Chatel J.M."/>
            <person name="Soares S."/>
        </authorList>
    </citation>
    <scope>NUCLEOTIDE SEQUENCE [LARGE SCALE GENOMIC DNA]</scope>
    <source>
        <strain evidence="1 3">CNCM I 4546</strain>
    </source>
</reference>
<dbReference type="InterPro" id="IPR041965">
    <property type="entry name" value="TTRAP_sf"/>
</dbReference>
<dbReference type="GeneID" id="73794583"/>
<evidence type="ECO:0008006" key="5">
    <source>
        <dbReference type="Google" id="ProtNLM"/>
    </source>
</evidence>
<proteinExistence type="predicted"/>
<evidence type="ECO:0000313" key="4">
    <source>
        <dbReference type="Proteomes" id="UP000250550"/>
    </source>
</evidence>
<accession>A0A2A7A059</accession>
<protein>
    <recommendedName>
        <fullName evidence="5">Tranposon-transfer assisting protein</fullName>
    </recommendedName>
</protein>
<dbReference type="Proteomes" id="UP000250550">
    <property type="component" value="Unassembled WGS sequence"/>
</dbReference>
<dbReference type="AlphaFoldDB" id="A0A2A7A059"/>
<dbReference type="InterPro" id="IPR025468">
    <property type="entry name" value="TTRAP"/>
</dbReference>
<evidence type="ECO:0000313" key="1">
    <source>
        <dbReference type="EMBL" id="PDX72545.1"/>
    </source>
</evidence>
<reference evidence="2 4" key="3">
    <citation type="submission" date="2018-02" db="EMBL/GenBank/DDBJ databases">
        <title>Complete genome sequencing of Faecalibacterium prausnitzii strains isolated from the human gut.</title>
        <authorList>
            <person name="Fitzgerald B.C."/>
            <person name="Shkoporov A.N."/>
            <person name="Ross P.R."/>
            <person name="Hill C."/>
        </authorList>
    </citation>
    <scope>NUCLEOTIDE SEQUENCE [LARGE SCALE GENOMIC DNA]</scope>
    <source>
        <strain evidence="2 4">APC924/119</strain>
    </source>
</reference>
<dbReference type="Pfam" id="PF14203">
    <property type="entry name" value="TTRAP"/>
    <property type="match status" value="1"/>
</dbReference>
<evidence type="ECO:0000313" key="2">
    <source>
        <dbReference type="EMBL" id="RAW66696.1"/>
    </source>
</evidence>
<dbReference type="EMBL" id="PRLF01000002">
    <property type="protein sequence ID" value="RAW66696.1"/>
    <property type="molecule type" value="Genomic_DNA"/>
</dbReference>
<name>A0A2A7A059_9FIRM</name>
<gene>
    <name evidence="2" type="ORF">C4N21_02415</name>
    <name evidence="1" type="ORF">CGS55_07110</name>
</gene>
<sequence length="68" mass="7962">MRFTDDEWMLMMLYSPGTRTGLIAELQTMQKSLTGRDRNLRRWTASLLAKLAEMTDAEYEALDLYPDE</sequence>
<organism evidence="1 3">
    <name type="scientific">Faecalibacterium prausnitzii</name>
    <dbReference type="NCBI Taxonomy" id="853"/>
    <lineage>
        <taxon>Bacteria</taxon>
        <taxon>Bacillati</taxon>
        <taxon>Bacillota</taxon>
        <taxon>Clostridia</taxon>
        <taxon>Eubacteriales</taxon>
        <taxon>Oscillospiraceae</taxon>
        <taxon>Faecalibacterium</taxon>
    </lineage>
</organism>
<dbReference type="EMBL" id="NMTV01000045">
    <property type="protein sequence ID" value="PDX72545.1"/>
    <property type="molecule type" value="Genomic_DNA"/>
</dbReference>
<comment type="caution">
    <text evidence="1">The sequence shown here is derived from an EMBL/GenBank/DDBJ whole genome shotgun (WGS) entry which is preliminary data.</text>
</comment>
<dbReference type="Gene3D" id="1.10.10.1850">
    <property type="entry name" value="Sporulation protein-like"/>
    <property type="match status" value="1"/>
</dbReference>
<dbReference type="Proteomes" id="UP000219901">
    <property type="component" value="Unassembled WGS sequence"/>
</dbReference>
<evidence type="ECO:0000313" key="3">
    <source>
        <dbReference type="Proteomes" id="UP000219901"/>
    </source>
</evidence>
<reference evidence="1" key="2">
    <citation type="submission" date="2017-07" db="EMBL/GenBank/DDBJ databases">
        <authorList>
            <person name="Sun Z.S."/>
            <person name="Albrecht U."/>
            <person name="Echele G."/>
            <person name="Lee C.C."/>
        </authorList>
    </citation>
    <scope>NUCLEOTIDE SEQUENCE</scope>
    <source>
        <strain evidence="1">CNCM I 4546</strain>
    </source>
</reference>